<protein>
    <submittedName>
        <fullName evidence="1">Uncharacterized protein</fullName>
    </submittedName>
</protein>
<dbReference type="PANTHER" id="PTHR46709:SF8">
    <property type="entry name" value="G-PROTEIN COUPLED RECEPTORS FAMILY 1 PROFILE DOMAIN-CONTAINING PROTEIN"/>
    <property type="match status" value="1"/>
</dbReference>
<keyword evidence="2" id="KW-1185">Reference proteome</keyword>
<dbReference type="Proteomes" id="UP001177023">
    <property type="component" value="Unassembled WGS sequence"/>
</dbReference>
<gene>
    <name evidence="1" type="ORF">MSPICULIGERA_LOCUS6846</name>
</gene>
<dbReference type="PANTHER" id="PTHR46709">
    <property type="entry name" value="PROTEIN CBG23488-RELATED"/>
    <property type="match status" value="1"/>
</dbReference>
<feature type="non-terminal residue" evidence="1">
    <location>
        <position position="89"/>
    </location>
</feature>
<comment type="caution">
    <text evidence="1">The sequence shown here is derived from an EMBL/GenBank/DDBJ whole genome shotgun (WGS) entry which is preliminary data.</text>
</comment>
<dbReference type="EMBL" id="CATQJA010001718">
    <property type="protein sequence ID" value="CAJ0568323.1"/>
    <property type="molecule type" value="Genomic_DNA"/>
</dbReference>
<name>A0AA36CGZ5_9BILA</name>
<accession>A0AA36CGZ5</accession>
<reference evidence="1" key="1">
    <citation type="submission" date="2023-06" db="EMBL/GenBank/DDBJ databases">
        <authorList>
            <person name="Delattre M."/>
        </authorList>
    </citation>
    <scope>NUCLEOTIDE SEQUENCE</scope>
    <source>
        <strain evidence="1">AF72</strain>
    </source>
</reference>
<evidence type="ECO:0000313" key="2">
    <source>
        <dbReference type="Proteomes" id="UP001177023"/>
    </source>
</evidence>
<organism evidence="1 2">
    <name type="scientific">Mesorhabditis spiculigera</name>
    <dbReference type="NCBI Taxonomy" id="96644"/>
    <lineage>
        <taxon>Eukaryota</taxon>
        <taxon>Metazoa</taxon>
        <taxon>Ecdysozoa</taxon>
        <taxon>Nematoda</taxon>
        <taxon>Chromadorea</taxon>
        <taxon>Rhabditida</taxon>
        <taxon>Rhabditina</taxon>
        <taxon>Rhabditomorpha</taxon>
        <taxon>Rhabditoidea</taxon>
        <taxon>Rhabditidae</taxon>
        <taxon>Mesorhabditinae</taxon>
        <taxon>Mesorhabditis</taxon>
    </lineage>
</organism>
<evidence type="ECO:0000313" key="1">
    <source>
        <dbReference type="EMBL" id="CAJ0568323.1"/>
    </source>
</evidence>
<sequence>MLWKFWIRKIATVFLPFVVLAYFNAAIVMNVRRTDRDQTVKTLILYVTVGSKGEVARLRSRLRTVTRMLVIVLVTRSLSTDSTDSICIV</sequence>
<proteinExistence type="predicted"/>
<dbReference type="AlphaFoldDB" id="A0AA36CGZ5"/>